<gene>
    <name evidence="10" type="ORF">THRCLA_03888</name>
</gene>
<feature type="transmembrane region" description="Helical" evidence="8">
    <location>
        <begin position="34"/>
        <end position="52"/>
    </location>
</feature>
<evidence type="ECO:0000256" key="3">
    <source>
        <dbReference type="ARBA" id="ARBA00022448"/>
    </source>
</evidence>
<evidence type="ECO:0000256" key="7">
    <source>
        <dbReference type="ARBA" id="ARBA00023136"/>
    </source>
</evidence>
<feature type="transmembrane region" description="Helical" evidence="8">
    <location>
        <begin position="265"/>
        <end position="285"/>
    </location>
</feature>
<keyword evidence="3" id="KW-0813">Transport</keyword>
<accession>A0A1W0A0T9</accession>
<keyword evidence="5 8" id="KW-0812">Transmembrane</keyword>
<organism evidence="10 11">
    <name type="scientific">Thraustotheca clavata</name>
    <dbReference type="NCBI Taxonomy" id="74557"/>
    <lineage>
        <taxon>Eukaryota</taxon>
        <taxon>Sar</taxon>
        <taxon>Stramenopiles</taxon>
        <taxon>Oomycota</taxon>
        <taxon>Saprolegniomycetes</taxon>
        <taxon>Saprolegniales</taxon>
        <taxon>Achlyaceae</taxon>
        <taxon>Thraustotheca</taxon>
    </lineage>
</organism>
<dbReference type="OrthoDB" id="64403at2759"/>
<feature type="transmembrane region" description="Helical" evidence="8">
    <location>
        <begin position="206"/>
        <end position="225"/>
    </location>
</feature>
<comment type="similarity">
    <text evidence="2">Belongs to the EamA transporter family.</text>
</comment>
<feature type="transmembrane region" description="Helical" evidence="8">
    <location>
        <begin position="5"/>
        <end position="22"/>
    </location>
</feature>
<comment type="caution">
    <text evidence="10">The sequence shown here is derived from an EMBL/GenBank/DDBJ whole genome shotgun (WGS) entry which is preliminary data.</text>
</comment>
<keyword evidence="7 8" id="KW-0472">Membrane</keyword>
<name>A0A1W0A0T9_9STRA</name>
<evidence type="ECO:0000256" key="8">
    <source>
        <dbReference type="SAM" id="Phobius"/>
    </source>
</evidence>
<dbReference type="InterPro" id="IPR000620">
    <property type="entry name" value="EamA_dom"/>
</dbReference>
<reference evidence="10 11" key="1">
    <citation type="journal article" date="2014" name="Genome Biol. Evol.">
        <title>The secreted proteins of Achlya hypogyna and Thraustotheca clavata identify the ancestral oomycete secretome and reveal gene acquisitions by horizontal gene transfer.</title>
        <authorList>
            <person name="Misner I."/>
            <person name="Blouin N."/>
            <person name="Leonard G."/>
            <person name="Richards T.A."/>
            <person name="Lane C.E."/>
        </authorList>
    </citation>
    <scope>NUCLEOTIDE SEQUENCE [LARGE SCALE GENOMIC DNA]</scope>
    <source>
        <strain evidence="10 11">ATCC 34112</strain>
    </source>
</reference>
<proteinExistence type="inferred from homology"/>
<feature type="domain" description="EamA" evidence="9">
    <location>
        <begin position="3"/>
        <end position="139"/>
    </location>
</feature>
<feature type="transmembrane region" description="Helical" evidence="8">
    <location>
        <begin position="122"/>
        <end position="139"/>
    </location>
</feature>
<dbReference type="EMBL" id="JNBS01000757">
    <property type="protein sequence ID" value="OQS03819.1"/>
    <property type="molecule type" value="Genomic_DNA"/>
</dbReference>
<feature type="transmembrane region" description="Helical" evidence="8">
    <location>
        <begin position="174"/>
        <end position="194"/>
    </location>
</feature>
<evidence type="ECO:0000256" key="5">
    <source>
        <dbReference type="ARBA" id="ARBA00022692"/>
    </source>
</evidence>
<dbReference type="Pfam" id="PF00892">
    <property type="entry name" value="EamA"/>
    <property type="match status" value="1"/>
</dbReference>
<evidence type="ECO:0000313" key="10">
    <source>
        <dbReference type="EMBL" id="OQS03819.1"/>
    </source>
</evidence>
<evidence type="ECO:0000259" key="9">
    <source>
        <dbReference type="Pfam" id="PF00892"/>
    </source>
</evidence>
<evidence type="ECO:0000256" key="6">
    <source>
        <dbReference type="ARBA" id="ARBA00022989"/>
    </source>
</evidence>
<sequence length="320" mass="35986">MRTGIIYAVITFVIWGFFPVYWKQLDTVNALQLATHRIIWSFFTLLLFILATKQWKDFKQAAFTRWNFVIYTASAVLIFSNWLLFIYAVSSGHVLEASLGFFIYPLFNVLLGVVFLKERLRLGQWLSLGFATGGVLVVAIAYGNFPWIAVLLALTLGLYGLVKKKAPLNSLYGLTLETAILFIPSLTFLLIVHAKGNGAFLHVDTVQNVLMVLAGIVTIIPLLCFSSAAQRIPLSLIGILQYICPSIQFLVGVFMYHEPFSTSKLIGFILVWIALVVFTFESIWWHRSVKSLDQDEVSIDIVEAVSTPQATSFVNMNERV</sequence>
<dbReference type="AlphaFoldDB" id="A0A1W0A0T9"/>
<comment type="subcellular location">
    <subcellularLocation>
        <location evidence="1">Cell membrane</location>
        <topology evidence="1">Multi-pass membrane protein</topology>
    </subcellularLocation>
</comment>
<feature type="transmembrane region" description="Helical" evidence="8">
    <location>
        <begin position="94"/>
        <end position="115"/>
    </location>
</feature>
<keyword evidence="6 8" id="KW-1133">Transmembrane helix</keyword>
<feature type="transmembrane region" description="Helical" evidence="8">
    <location>
        <begin position="68"/>
        <end position="88"/>
    </location>
</feature>
<dbReference type="SUPFAM" id="SSF103481">
    <property type="entry name" value="Multidrug resistance efflux transporter EmrE"/>
    <property type="match status" value="2"/>
</dbReference>
<keyword evidence="4" id="KW-1003">Cell membrane</keyword>
<evidence type="ECO:0000256" key="2">
    <source>
        <dbReference type="ARBA" id="ARBA00007362"/>
    </source>
</evidence>
<feature type="transmembrane region" description="Helical" evidence="8">
    <location>
        <begin position="232"/>
        <end position="253"/>
    </location>
</feature>
<protein>
    <recommendedName>
        <fullName evidence="9">EamA domain-containing protein</fullName>
    </recommendedName>
</protein>
<dbReference type="PANTHER" id="PTHR22911">
    <property type="entry name" value="ACYL-MALONYL CONDENSING ENZYME-RELATED"/>
    <property type="match status" value="1"/>
</dbReference>
<dbReference type="Proteomes" id="UP000243217">
    <property type="component" value="Unassembled WGS sequence"/>
</dbReference>
<dbReference type="NCBIfam" id="TIGR00688">
    <property type="entry name" value="rarD"/>
    <property type="match status" value="1"/>
</dbReference>
<dbReference type="PANTHER" id="PTHR22911:SF137">
    <property type="entry name" value="SOLUTE CARRIER FAMILY 35 MEMBER G2-RELATED"/>
    <property type="match status" value="1"/>
</dbReference>
<dbReference type="InterPro" id="IPR004626">
    <property type="entry name" value="RarD"/>
</dbReference>
<evidence type="ECO:0000313" key="11">
    <source>
        <dbReference type="Proteomes" id="UP000243217"/>
    </source>
</evidence>
<dbReference type="GO" id="GO:0005886">
    <property type="term" value="C:plasma membrane"/>
    <property type="evidence" value="ECO:0007669"/>
    <property type="project" value="UniProtKB-SubCell"/>
</dbReference>
<feature type="transmembrane region" description="Helical" evidence="8">
    <location>
        <begin position="145"/>
        <end position="162"/>
    </location>
</feature>
<evidence type="ECO:0000256" key="4">
    <source>
        <dbReference type="ARBA" id="ARBA00022475"/>
    </source>
</evidence>
<keyword evidence="11" id="KW-1185">Reference proteome</keyword>
<dbReference type="InterPro" id="IPR037185">
    <property type="entry name" value="EmrE-like"/>
</dbReference>
<evidence type="ECO:0000256" key="1">
    <source>
        <dbReference type="ARBA" id="ARBA00004651"/>
    </source>
</evidence>